<accession>A0ABS2GTQ1</accession>
<comment type="caution">
    <text evidence="8">The sequence shown here is derived from an EMBL/GenBank/DDBJ whole genome shotgun (WGS) entry which is preliminary data.</text>
</comment>
<reference evidence="8 9" key="1">
    <citation type="journal article" date="2021" name="Sci. Rep.">
        <title>The distribution of antibiotic resistance genes in chicken gut microbiota commensals.</title>
        <authorList>
            <person name="Juricova H."/>
            <person name="Matiasovicova J."/>
            <person name="Kubasova T."/>
            <person name="Cejkova D."/>
            <person name="Rychlik I."/>
        </authorList>
    </citation>
    <scope>NUCLEOTIDE SEQUENCE [LARGE SCALE GENOMIC DNA]</scope>
    <source>
        <strain evidence="8 9">An562</strain>
    </source>
</reference>
<keyword evidence="2" id="KW-0645">Protease</keyword>
<protein>
    <submittedName>
        <fullName evidence="8">M48 family metallopeptidase</fullName>
    </submittedName>
</protein>
<gene>
    <name evidence="8" type="ORF">H5985_08150</name>
</gene>
<keyword evidence="4" id="KW-0378">Hydrolase</keyword>
<evidence type="ECO:0000256" key="4">
    <source>
        <dbReference type="ARBA" id="ARBA00022801"/>
    </source>
</evidence>
<keyword evidence="3" id="KW-0479">Metal-binding</keyword>
<evidence type="ECO:0000256" key="6">
    <source>
        <dbReference type="ARBA" id="ARBA00023049"/>
    </source>
</evidence>
<evidence type="ECO:0000256" key="3">
    <source>
        <dbReference type="ARBA" id="ARBA00022723"/>
    </source>
</evidence>
<proteinExistence type="predicted"/>
<dbReference type="SUPFAM" id="SSF48452">
    <property type="entry name" value="TPR-like"/>
    <property type="match status" value="1"/>
</dbReference>
<sequence>MAAQDLATESLNLNLPSMGAVAGTELSPAEEQALGEEMMRQIRDDPSYLNDAETLEYLNRLGYKLVSVSDTHTYNFFFYPLIDPSLNAFAIPGGFIAVHTGLIIAAQNESELAGVIAHEVGHVSQRHIARMIDAQKGSAALSIGSFLLALLAARAGSGQAATALAVGGQAALIQNQLSYSRGAEREADRVGLTSLVRAGFDPKGMENFFMRLRQNNRYYEAAAPAYLLTHPLTVERISDMENRTRQLGARTHNDSLDFSLIQQRMRVLQQTKYDGWLQVSKEMKQDLQNAKTNRQKTALTYGLSVVSRKLNQKSDAIRYANQAVSLGGNNAILLKNQSETIFQYGNQTEKKSALAMSERLVSNNPLSEMAVKLYASQLFDLKRYNDTLRFMRTQQAMTQSNPSYHAINARCYRALKQMSRHYMSVGDMYLAQGDKRAAEYQYNLAQQANDGDYYTMSQVDGKLRSTRADIIAEEKAKNR</sequence>
<organism evidence="8 9">
    <name type="scientific">Parasutterella secunda</name>
    <dbReference type="NCBI Taxonomy" id="626947"/>
    <lineage>
        <taxon>Bacteria</taxon>
        <taxon>Pseudomonadati</taxon>
        <taxon>Pseudomonadota</taxon>
        <taxon>Betaproteobacteria</taxon>
        <taxon>Burkholderiales</taxon>
        <taxon>Sutterellaceae</taxon>
        <taxon>Parasutterella</taxon>
    </lineage>
</organism>
<evidence type="ECO:0000313" key="9">
    <source>
        <dbReference type="Proteomes" id="UP000777002"/>
    </source>
</evidence>
<dbReference type="InterPro" id="IPR051156">
    <property type="entry name" value="Mito/Outer_Membr_Metalloprot"/>
</dbReference>
<dbReference type="Proteomes" id="UP000777002">
    <property type="component" value="Unassembled WGS sequence"/>
</dbReference>
<keyword evidence="6" id="KW-0482">Metalloprotease</keyword>
<dbReference type="CDD" id="cd07333">
    <property type="entry name" value="M48C_bepA_like"/>
    <property type="match status" value="1"/>
</dbReference>
<keyword evidence="5" id="KW-0862">Zinc</keyword>
<evidence type="ECO:0000256" key="2">
    <source>
        <dbReference type="ARBA" id="ARBA00022670"/>
    </source>
</evidence>
<comment type="cofactor">
    <cofactor evidence="1">
        <name>Zn(2+)</name>
        <dbReference type="ChEBI" id="CHEBI:29105"/>
    </cofactor>
</comment>
<feature type="domain" description="Peptidase M48" evidence="7">
    <location>
        <begin position="58"/>
        <end position="243"/>
    </location>
</feature>
<dbReference type="InterPro" id="IPR001915">
    <property type="entry name" value="Peptidase_M48"/>
</dbReference>
<evidence type="ECO:0000313" key="8">
    <source>
        <dbReference type="EMBL" id="MBM6929235.1"/>
    </source>
</evidence>
<dbReference type="EMBL" id="JACJKX010000017">
    <property type="protein sequence ID" value="MBM6929235.1"/>
    <property type="molecule type" value="Genomic_DNA"/>
</dbReference>
<dbReference type="Gene3D" id="1.25.40.10">
    <property type="entry name" value="Tetratricopeptide repeat domain"/>
    <property type="match status" value="1"/>
</dbReference>
<name>A0ABS2GTQ1_9BURK</name>
<dbReference type="Pfam" id="PF01435">
    <property type="entry name" value="Peptidase_M48"/>
    <property type="match status" value="1"/>
</dbReference>
<evidence type="ECO:0000256" key="1">
    <source>
        <dbReference type="ARBA" id="ARBA00001947"/>
    </source>
</evidence>
<evidence type="ECO:0000259" key="7">
    <source>
        <dbReference type="Pfam" id="PF01435"/>
    </source>
</evidence>
<keyword evidence="9" id="KW-1185">Reference proteome</keyword>
<evidence type="ECO:0000256" key="5">
    <source>
        <dbReference type="ARBA" id="ARBA00022833"/>
    </source>
</evidence>
<dbReference type="Gene3D" id="3.30.2010.10">
    <property type="entry name" value="Metalloproteases ('zincins'), catalytic domain"/>
    <property type="match status" value="1"/>
</dbReference>
<dbReference type="PANTHER" id="PTHR22726:SF1">
    <property type="entry name" value="METALLOENDOPEPTIDASE OMA1, MITOCHONDRIAL"/>
    <property type="match status" value="1"/>
</dbReference>
<dbReference type="InterPro" id="IPR011990">
    <property type="entry name" value="TPR-like_helical_dom_sf"/>
</dbReference>
<dbReference type="PANTHER" id="PTHR22726">
    <property type="entry name" value="METALLOENDOPEPTIDASE OMA1"/>
    <property type="match status" value="1"/>
</dbReference>